<dbReference type="OrthoDB" id="2084466at2"/>
<reference evidence="1 2" key="1">
    <citation type="submission" date="2020-01" db="EMBL/GenBank/DDBJ databases">
        <title>Whole genome sequence of Heliobacterium gestii DSM 11169.</title>
        <authorList>
            <person name="Kyndt J.A."/>
            <person name="Meyer T.E."/>
        </authorList>
    </citation>
    <scope>NUCLEOTIDE SEQUENCE [LARGE SCALE GENOMIC DNA]</scope>
    <source>
        <strain evidence="1 2">DSM 11169</strain>
    </source>
</reference>
<proteinExistence type="predicted"/>
<accession>A0A845LDQ8</accession>
<name>A0A845LDQ8_HELGE</name>
<evidence type="ECO:0000313" key="1">
    <source>
        <dbReference type="EMBL" id="MZP41683.1"/>
    </source>
</evidence>
<comment type="caution">
    <text evidence="1">The sequence shown here is derived from an EMBL/GenBank/DDBJ whole genome shotgun (WGS) entry which is preliminary data.</text>
</comment>
<keyword evidence="2" id="KW-1185">Reference proteome</keyword>
<gene>
    <name evidence="1" type="ORF">GTO89_01385</name>
</gene>
<dbReference type="EMBL" id="WXEX01000001">
    <property type="protein sequence ID" value="MZP41683.1"/>
    <property type="molecule type" value="Genomic_DNA"/>
</dbReference>
<dbReference type="Proteomes" id="UP000471031">
    <property type="component" value="Unassembled WGS sequence"/>
</dbReference>
<sequence length="83" mass="9356">MPTSPLFQVGDRVLTYNSQPGTVVDVITDDDNAKILLIKIDNMPGEYAYEFTEVMPVQSTGTHKAKKSDPLLDFTMKMKRQYA</sequence>
<evidence type="ECO:0000313" key="2">
    <source>
        <dbReference type="Proteomes" id="UP000471031"/>
    </source>
</evidence>
<protein>
    <submittedName>
        <fullName evidence="1">Uncharacterized protein</fullName>
    </submittedName>
</protein>
<organism evidence="1 2">
    <name type="scientific">Heliomicrobium gestii</name>
    <name type="common">Heliobacterium gestii</name>
    <dbReference type="NCBI Taxonomy" id="2699"/>
    <lineage>
        <taxon>Bacteria</taxon>
        <taxon>Bacillati</taxon>
        <taxon>Bacillota</taxon>
        <taxon>Clostridia</taxon>
        <taxon>Eubacteriales</taxon>
        <taxon>Heliobacteriaceae</taxon>
        <taxon>Heliomicrobium</taxon>
    </lineage>
</organism>
<dbReference type="AlphaFoldDB" id="A0A845LDQ8"/>
<dbReference type="RefSeq" id="WP_161260257.1">
    <property type="nucleotide sequence ID" value="NZ_JAFBDC010000001.1"/>
</dbReference>